<dbReference type="Pfam" id="PF12671">
    <property type="entry name" value="Amidase_6"/>
    <property type="match status" value="1"/>
</dbReference>
<accession>A0A7W1XRM2</accession>
<feature type="domain" description="Putative amidase" evidence="1">
    <location>
        <begin position="2"/>
        <end position="52"/>
    </location>
</feature>
<evidence type="ECO:0000313" key="2">
    <source>
        <dbReference type="EMBL" id="MBA4602037.1"/>
    </source>
</evidence>
<evidence type="ECO:0000259" key="1">
    <source>
        <dbReference type="Pfam" id="PF12671"/>
    </source>
</evidence>
<sequence>MKPGDLLYWDYAGNGDIDHATMITNIDKKGHLEYSGHTDDRYNSSLAENFKHALRRNKNKTRLHIVKMRDQIEVK</sequence>
<keyword evidence="3" id="KW-1185">Reference proteome</keyword>
<name>A0A7W1XRM2_9BACL</name>
<proteinExistence type="predicted"/>
<dbReference type="EMBL" id="JACEOL010000023">
    <property type="protein sequence ID" value="MBA4602037.1"/>
    <property type="molecule type" value="Genomic_DNA"/>
</dbReference>
<dbReference type="Proteomes" id="UP000538292">
    <property type="component" value="Unassembled WGS sequence"/>
</dbReference>
<organism evidence="2 3">
    <name type="scientific">Thermoactinomyces mirandus</name>
    <dbReference type="NCBI Taxonomy" id="2756294"/>
    <lineage>
        <taxon>Bacteria</taxon>
        <taxon>Bacillati</taxon>
        <taxon>Bacillota</taxon>
        <taxon>Bacilli</taxon>
        <taxon>Bacillales</taxon>
        <taxon>Thermoactinomycetaceae</taxon>
        <taxon>Thermoactinomyces</taxon>
    </lineage>
</organism>
<dbReference type="InterPro" id="IPR024301">
    <property type="entry name" value="Amidase_6"/>
</dbReference>
<gene>
    <name evidence="2" type="ORF">H2C83_06840</name>
</gene>
<protein>
    <submittedName>
        <fullName evidence="2">Amidase domain-containing protein</fullName>
    </submittedName>
</protein>
<reference evidence="2 3" key="1">
    <citation type="submission" date="2020-07" db="EMBL/GenBank/DDBJ databases">
        <title>Thermoactinomyces phylogeny.</title>
        <authorList>
            <person name="Dunlap C."/>
        </authorList>
    </citation>
    <scope>NUCLEOTIDE SEQUENCE [LARGE SCALE GENOMIC DNA]</scope>
    <source>
        <strain evidence="2 3">AMNI-1</strain>
    </source>
</reference>
<comment type="caution">
    <text evidence="2">The sequence shown here is derived from an EMBL/GenBank/DDBJ whole genome shotgun (WGS) entry which is preliminary data.</text>
</comment>
<evidence type="ECO:0000313" key="3">
    <source>
        <dbReference type="Proteomes" id="UP000538292"/>
    </source>
</evidence>
<dbReference type="RefSeq" id="WP_181739245.1">
    <property type="nucleotide sequence ID" value="NZ_JACEOL010000023.1"/>
</dbReference>
<dbReference type="AlphaFoldDB" id="A0A7W1XRM2"/>